<gene>
    <name evidence="3" type="ORF">CR105_05170</name>
</gene>
<dbReference type="AlphaFoldDB" id="A0A2G8TKG5"/>
<feature type="domain" description="NTF2 fold" evidence="2">
    <location>
        <begin position="58"/>
        <end position="121"/>
    </location>
</feature>
<evidence type="ECO:0000256" key="1">
    <source>
        <dbReference type="SAM" id="SignalP"/>
    </source>
</evidence>
<protein>
    <recommendedName>
        <fullName evidence="2">NTF2 fold domain-containing protein</fullName>
    </recommendedName>
</protein>
<reference evidence="3 4" key="1">
    <citation type="submission" date="2017-10" db="EMBL/GenBank/DDBJ databases">
        <title>Massilia psychrophilum sp. nov., a novel purple-pigmented bacterium isolated from Tianshan glacier, Xinjiang Municipality, China.</title>
        <authorList>
            <person name="Wang H."/>
        </authorList>
    </citation>
    <scope>NUCLEOTIDE SEQUENCE [LARGE SCALE GENOMIC DNA]</scope>
    <source>
        <strain evidence="3 4">JCM 30074</strain>
    </source>
</reference>
<proteinExistence type="predicted"/>
<dbReference type="OrthoDB" id="679072at2"/>
<dbReference type="RefSeq" id="WP_099787348.1">
    <property type="nucleotide sequence ID" value="NZ_JBHLYV010000001.1"/>
</dbReference>
<dbReference type="Pfam" id="PF15631">
    <property type="entry name" value="Imm-NTF2-2"/>
    <property type="match status" value="1"/>
</dbReference>
<keyword evidence="1" id="KW-0732">Signal</keyword>
<evidence type="ECO:0000259" key="2">
    <source>
        <dbReference type="Pfam" id="PF15631"/>
    </source>
</evidence>
<dbReference type="Proteomes" id="UP000230390">
    <property type="component" value="Unassembled WGS sequence"/>
</dbReference>
<feature type="signal peptide" evidence="1">
    <location>
        <begin position="1"/>
        <end position="23"/>
    </location>
</feature>
<name>A0A2G8TKG5_9BURK</name>
<comment type="caution">
    <text evidence="3">The sequence shown here is derived from an EMBL/GenBank/DDBJ whole genome shotgun (WGS) entry which is preliminary data.</text>
</comment>
<evidence type="ECO:0000313" key="3">
    <source>
        <dbReference type="EMBL" id="PIL46459.1"/>
    </source>
</evidence>
<dbReference type="EMBL" id="PDOC01000002">
    <property type="protein sequence ID" value="PIL46459.1"/>
    <property type="molecule type" value="Genomic_DNA"/>
</dbReference>
<accession>A0A2G8TKG5</accession>
<sequence>MKSIKSAACIVITVCFSIANSYADSNLKQQFVQKDGVIPKDGYVPKEGFVPDAATATAVGLAVLTPIYGRDVIEPQKPLKAVLVGNVWVVMGTLKSNSVGGVAELNISRKNGAILRVIHGKYGPNSVGLLCAPPPLAANCQIPLLAGPCAHAAAPR</sequence>
<keyword evidence="4" id="KW-1185">Reference proteome</keyword>
<dbReference type="InterPro" id="IPR028921">
    <property type="entry name" value="NTF2_fold_dom"/>
</dbReference>
<organism evidence="3 4">
    <name type="scientific">Massilia eurypsychrophila</name>
    <dbReference type="NCBI Taxonomy" id="1485217"/>
    <lineage>
        <taxon>Bacteria</taxon>
        <taxon>Pseudomonadati</taxon>
        <taxon>Pseudomonadota</taxon>
        <taxon>Betaproteobacteria</taxon>
        <taxon>Burkholderiales</taxon>
        <taxon>Oxalobacteraceae</taxon>
        <taxon>Telluria group</taxon>
        <taxon>Massilia</taxon>
    </lineage>
</organism>
<evidence type="ECO:0000313" key="4">
    <source>
        <dbReference type="Proteomes" id="UP000230390"/>
    </source>
</evidence>
<feature type="chain" id="PRO_5013782299" description="NTF2 fold domain-containing protein" evidence="1">
    <location>
        <begin position="24"/>
        <end position="156"/>
    </location>
</feature>